<evidence type="ECO:0000256" key="1">
    <source>
        <dbReference type="ARBA" id="ARBA00023015"/>
    </source>
</evidence>
<keyword evidence="7" id="KW-1185">Reference proteome</keyword>
<dbReference type="EMBL" id="CP009287">
    <property type="protein sequence ID" value="AIQ70068.1"/>
    <property type="molecule type" value="Genomic_DNA"/>
</dbReference>
<dbReference type="STRING" id="189425.PGRAT_22260"/>
<dbReference type="eggNOG" id="COG1309">
    <property type="taxonomic scope" value="Bacteria"/>
</dbReference>
<dbReference type="PANTHER" id="PTHR47506:SF10">
    <property type="entry name" value="TRANSCRIPTIONAL REGULATORY PROTEIN"/>
    <property type="match status" value="1"/>
</dbReference>
<dbReference type="Gene3D" id="1.10.10.60">
    <property type="entry name" value="Homeodomain-like"/>
    <property type="match status" value="1"/>
</dbReference>
<dbReference type="SUPFAM" id="SSF48498">
    <property type="entry name" value="Tetracyclin repressor-like, C-terminal domain"/>
    <property type="match status" value="1"/>
</dbReference>
<keyword evidence="3" id="KW-0804">Transcription</keyword>
<dbReference type="Pfam" id="PF16925">
    <property type="entry name" value="TetR_C_13"/>
    <property type="match status" value="1"/>
</dbReference>
<keyword evidence="2 4" id="KW-0238">DNA-binding</keyword>
<reference evidence="6 7" key="1">
    <citation type="submission" date="2014-08" db="EMBL/GenBank/DDBJ databases">
        <title>Comparative genomics of the Paenibacillus odorifer group.</title>
        <authorList>
            <person name="den Bakker H.C."/>
            <person name="Tsai Y.-C."/>
            <person name="Martin N."/>
            <person name="Korlach J."/>
            <person name="Wiedmann M."/>
        </authorList>
    </citation>
    <scope>NUCLEOTIDE SEQUENCE [LARGE SCALE GENOMIC DNA]</scope>
    <source>
        <strain evidence="6 7">DSM 15220</strain>
    </source>
</reference>
<dbReference type="OrthoDB" id="9795242at2"/>
<dbReference type="KEGG" id="pgm:PGRAT_22260"/>
<gene>
    <name evidence="6" type="ORF">PGRAT_22260</name>
</gene>
<dbReference type="Pfam" id="PF00440">
    <property type="entry name" value="TetR_N"/>
    <property type="match status" value="1"/>
</dbReference>
<organism evidence="6 7">
    <name type="scientific">Paenibacillus graminis</name>
    <dbReference type="NCBI Taxonomy" id="189425"/>
    <lineage>
        <taxon>Bacteria</taxon>
        <taxon>Bacillati</taxon>
        <taxon>Bacillota</taxon>
        <taxon>Bacilli</taxon>
        <taxon>Bacillales</taxon>
        <taxon>Paenibacillaceae</taxon>
        <taxon>Paenibacillus</taxon>
    </lineage>
</organism>
<dbReference type="HOGENOM" id="CLU_069356_28_0_9"/>
<evidence type="ECO:0000256" key="2">
    <source>
        <dbReference type="ARBA" id="ARBA00023125"/>
    </source>
</evidence>
<dbReference type="InterPro" id="IPR009057">
    <property type="entry name" value="Homeodomain-like_sf"/>
</dbReference>
<evidence type="ECO:0000313" key="7">
    <source>
        <dbReference type="Proteomes" id="UP000029500"/>
    </source>
</evidence>
<dbReference type="SUPFAM" id="SSF46689">
    <property type="entry name" value="Homeodomain-like"/>
    <property type="match status" value="1"/>
</dbReference>
<evidence type="ECO:0000256" key="3">
    <source>
        <dbReference type="ARBA" id="ARBA00023163"/>
    </source>
</evidence>
<dbReference type="InterPro" id="IPR011075">
    <property type="entry name" value="TetR_C"/>
</dbReference>
<evidence type="ECO:0000256" key="4">
    <source>
        <dbReference type="PROSITE-ProRule" id="PRU00335"/>
    </source>
</evidence>
<dbReference type="Gene3D" id="1.10.357.10">
    <property type="entry name" value="Tetracycline Repressor, domain 2"/>
    <property type="match status" value="1"/>
</dbReference>
<dbReference type="AlphaFoldDB" id="A0A089MF11"/>
<dbReference type="Proteomes" id="UP000029500">
    <property type="component" value="Chromosome"/>
</dbReference>
<dbReference type="InterPro" id="IPR036271">
    <property type="entry name" value="Tet_transcr_reg_TetR-rel_C_sf"/>
</dbReference>
<feature type="domain" description="HTH tetR-type" evidence="5">
    <location>
        <begin position="6"/>
        <end position="66"/>
    </location>
</feature>
<evidence type="ECO:0000313" key="6">
    <source>
        <dbReference type="EMBL" id="AIQ70068.1"/>
    </source>
</evidence>
<evidence type="ECO:0000259" key="5">
    <source>
        <dbReference type="PROSITE" id="PS50977"/>
    </source>
</evidence>
<dbReference type="GO" id="GO:0003677">
    <property type="term" value="F:DNA binding"/>
    <property type="evidence" value="ECO:0007669"/>
    <property type="project" value="UniProtKB-UniRule"/>
</dbReference>
<keyword evidence="1" id="KW-0805">Transcription regulation</keyword>
<name>A0A089MF11_9BACL</name>
<dbReference type="InterPro" id="IPR001647">
    <property type="entry name" value="HTH_TetR"/>
</dbReference>
<dbReference type="PANTHER" id="PTHR47506">
    <property type="entry name" value="TRANSCRIPTIONAL REGULATORY PROTEIN"/>
    <property type="match status" value="1"/>
</dbReference>
<dbReference type="PROSITE" id="PS50977">
    <property type="entry name" value="HTH_TETR_2"/>
    <property type="match status" value="1"/>
</dbReference>
<sequence length="191" mass="21293">MARSKEFDVDNVLGKAMNVFWQQGYEKTSMQDLVAGMGIHKRSMYDTFGDKHTLYIKSIERFAEMTASRMEGRVEGVKSAKEAIRLLFESVIYKQETEPSGCLLVNTAVELANHDPEATSKVNDAFLNTERLLEQLITRGQASGEIPEHHRAADLAAFLHNALVGLRVMVKTSPDPGKLQRIADITLAVLD</sequence>
<feature type="DNA-binding region" description="H-T-H motif" evidence="4">
    <location>
        <begin position="29"/>
        <end position="48"/>
    </location>
</feature>
<accession>A0A089MF11</accession>
<protein>
    <submittedName>
        <fullName evidence="6">TetR family transcriptional regulator</fullName>
    </submittedName>
</protein>
<proteinExistence type="predicted"/>